<name>A0ABS6JMH8_9BACI</name>
<gene>
    <name evidence="1" type="ORF">KS419_23615</name>
</gene>
<dbReference type="RefSeq" id="WP_217069550.1">
    <property type="nucleotide sequence ID" value="NZ_JAHQCS010000184.1"/>
</dbReference>
<organism evidence="1 2">
    <name type="scientific">Evansella tamaricis</name>
    <dbReference type="NCBI Taxonomy" id="2069301"/>
    <lineage>
        <taxon>Bacteria</taxon>
        <taxon>Bacillati</taxon>
        <taxon>Bacillota</taxon>
        <taxon>Bacilli</taxon>
        <taxon>Bacillales</taxon>
        <taxon>Bacillaceae</taxon>
        <taxon>Evansella</taxon>
    </lineage>
</organism>
<dbReference type="Proteomes" id="UP000784880">
    <property type="component" value="Unassembled WGS sequence"/>
</dbReference>
<accession>A0ABS6JMH8</accession>
<sequence>MIVKDLVETTELMLDEVGENVAVIYELFDNADCHCDGEKVEEIECDPEEVVQILAGCSVDSLTNIKTYQVGKDFSSVEEVINDIRKNYKHLLK</sequence>
<dbReference type="EMBL" id="JAHQCS010000184">
    <property type="protein sequence ID" value="MBU9714738.1"/>
    <property type="molecule type" value="Genomic_DNA"/>
</dbReference>
<comment type="caution">
    <text evidence="1">The sequence shown here is derived from an EMBL/GenBank/DDBJ whole genome shotgun (WGS) entry which is preliminary data.</text>
</comment>
<keyword evidence="2" id="KW-1185">Reference proteome</keyword>
<reference evidence="1 2" key="1">
    <citation type="submission" date="2021-06" db="EMBL/GenBank/DDBJ databases">
        <title>Bacillus sp. RD4P76, an endophyte from a halophyte.</title>
        <authorList>
            <person name="Sun J.-Q."/>
        </authorList>
    </citation>
    <scope>NUCLEOTIDE SEQUENCE [LARGE SCALE GENOMIC DNA]</scope>
    <source>
        <strain evidence="1 2">CGMCC 1.15917</strain>
    </source>
</reference>
<protein>
    <submittedName>
        <fullName evidence="1">Uncharacterized protein</fullName>
    </submittedName>
</protein>
<evidence type="ECO:0000313" key="1">
    <source>
        <dbReference type="EMBL" id="MBU9714738.1"/>
    </source>
</evidence>
<evidence type="ECO:0000313" key="2">
    <source>
        <dbReference type="Proteomes" id="UP000784880"/>
    </source>
</evidence>
<proteinExistence type="predicted"/>